<gene>
    <name evidence="2" type="ORF">C0Z20_16935</name>
</gene>
<dbReference type="Pfam" id="PF13581">
    <property type="entry name" value="HATPase_c_2"/>
    <property type="match status" value="1"/>
</dbReference>
<dbReference type="Gene3D" id="3.30.565.10">
    <property type="entry name" value="Histidine kinase-like ATPase, C-terminal domain"/>
    <property type="match status" value="1"/>
</dbReference>
<dbReference type="SUPFAM" id="SSF55874">
    <property type="entry name" value="ATPase domain of HSP90 chaperone/DNA topoisomerase II/histidine kinase"/>
    <property type="match status" value="1"/>
</dbReference>
<sequence length="149" mass="15725">MTENRAPGPADRLAIRDDSDVAVARRRVRELGAQEALPPPKIAALETAVTEIARNILVHAGKGELSFGTLADGGRRGVAVLARDWGPGIADVAQAMQDGYSTGDGLGLGLAGARRLVDEFEIDSIVGAGVTVTLKQWNDAIDWGWDKPL</sequence>
<feature type="domain" description="Histidine kinase/HSP90-like ATPase" evidence="1">
    <location>
        <begin position="19"/>
        <end position="134"/>
    </location>
</feature>
<evidence type="ECO:0000313" key="3">
    <source>
        <dbReference type="Proteomes" id="UP000235777"/>
    </source>
</evidence>
<dbReference type="RefSeq" id="WP_018439118.1">
    <property type="nucleotide sequence ID" value="NZ_KB890164.1"/>
</dbReference>
<dbReference type="InterPro" id="IPR003594">
    <property type="entry name" value="HATPase_dom"/>
</dbReference>
<protein>
    <recommendedName>
        <fullName evidence="1">Histidine kinase/HSP90-like ATPase domain-containing protein</fullName>
    </recommendedName>
</protein>
<name>A0A2N7X1S1_9BURK</name>
<proteinExistence type="predicted"/>
<keyword evidence="3" id="KW-1185">Reference proteome</keyword>
<dbReference type="Proteomes" id="UP000235777">
    <property type="component" value="Unassembled WGS sequence"/>
</dbReference>
<accession>A0A2N7X1S1</accession>
<reference evidence="2 3" key="1">
    <citation type="submission" date="2018-01" db="EMBL/GenBank/DDBJ databases">
        <title>Whole genome analyses suggest that Burkholderia sensu lato contains two further novel genera in the rhizoxinica-symbiotica group Mycetohabitans gen. nov., and Trinickia gen. nov.: implications for the evolution of diazotrophy and nodulation in the Burkholderiaceae.</title>
        <authorList>
            <person name="Estrada-de los Santos P."/>
            <person name="Palmer M."/>
            <person name="Chavez-Ramirez B."/>
            <person name="Beukes C."/>
            <person name="Steenkamp E.T."/>
            <person name="Hirsch A.M."/>
            <person name="Manyaka P."/>
            <person name="Maluk M."/>
            <person name="Lafos M."/>
            <person name="Crook M."/>
            <person name="Gross E."/>
            <person name="Simon M.F."/>
            <person name="Bueno dos Reis Junior F."/>
            <person name="Poole P.S."/>
            <person name="Venter S.N."/>
            <person name="James E.K."/>
        </authorList>
    </citation>
    <scope>NUCLEOTIDE SEQUENCE [LARGE SCALE GENOMIC DNA]</scope>
    <source>
        <strain evidence="2 3">JPY 581</strain>
    </source>
</reference>
<evidence type="ECO:0000259" key="1">
    <source>
        <dbReference type="Pfam" id="PF13581"/>
    </source>
</evidence>
<dbReference type="AlphaFoldDB" id="A0A2N7X1S1"/>
<organism evidence="2 3">
    <name type="scientific">Trinickia symbiotica</name>
    <dbReference type="NCBI Taxonomy" id="863227"/>
    <lineage>
        <taxon>Bacteria</taxon>
        <taxon>Pseudomonadati</taxon>
        <taxon>Pseudomonadota</taxon>
        <taxon>Betaproteobacteria</taxon>
        <taxon>Burkholderiales</taxon>
        <taxon>Burkholderiaceae</taxon>
        <taxon>Trinickia</taxon>
    </lineage>
</organism>
<dbReference type="InterPro" id="IPR036890">
    <property type="entry name" value="HATPase_C_sf"/>
</dbReference>
<evidence type="ECO:0000313" key="2">
    <source>
        <dbReference type="EMBL" id="PMS35587.1"/>
    </source>
</evidence>
<dbReference type="EMBL" id="PNYC01000010">
    <property type="protein sequence ID" value="PMS35587.1"/>
    <property type="molecule type" value="Genomic_DNA"/>
</dbReference>
<dbReference type="STRING" id="863227.GCA_000373005_00605"/>
<dbReference type="OrthoDB" id="5769716at2"/>
<comment type="caution">
    <text evidence="2">The sequence shown here is derived from an EMBL/GenBank/DDBJ whole genome shotgun (WGS) entry which is preliminary data.</text>
</comment>